<dbReference type="PANTHER" id="PTHR42034">
    <property type="entry name" value="CHROMOSOME 7, WHOLE GENOME SHOTGUN SEQUENCE-RELATED"/>
    <property type="match status" value="1"/>
</dbReference>
<dbReference type="AlphaFoldDB" id="A0A0D7ABG9"/>
<dbReference type="Gene3D" id="3.30.559.10">
    <property type="entry name" value="Chloramphenicol acetyltransferase-like domain"/>
    <property type="match status" value="1"/>
</dbReference>
<evidence type="ECO:0008006" key="5">
    <source>
        <dbReference type="Google" id="ProtNLM"/>
    </source>
</evidence>
<protein>
    <recommendedName>
        <fullName evidence="5">CoA-dependent acyltransferase</fullName>
    </recommendedName>
</protein>
<dbReference type="EMBL" id="KN881928">
    <property type="protein sequence ID" value="KIY47769.1"/>
    <property type="molecule type" value="Genomic_DNA"/>
</dbReference>
<evidence type="ECO:0000313" key="3">
    <source>
        <dbReference type="EMBL" id="KIY47769.1"/>
    </source>
</evidence>
<organism evidence="3 4">
    <name type="scientific">Fistulina hepatica ATCC 64428</name>
    <dbReference type="NCBI Taxonomy" id="1128425"/>
    <lineage>
        <taxon>Eukaryota</taxon>
        <taxon>Fungi</taxon>
        <taxon>Dikarya</taxon>
        <taxon>Basidiomycota</taxon>
        <taxon>Agaricomycotina</taxon>
        <taxon>Agaricomycetes</taxon>
        <taxon>Agaricomycetidae</taxon>
        <taxon>Agaricales</taxon>
        <taxon>Fistulinaceae</taxon>
        <taxon>Fistulina</taxon>
    </lineage>
</organism>
<comment type="similarity">
    <text evidence="1">Belongs to the trichothecene O-acetyltransferase family.</text>
</comment>
<evidence type="ECO:0000256" key="1">
    <source>
        <dbReference type="ARBA" id="ARBA00006439"/>
    </source>
</evidence>
<dbReference type="GO" id="GO:0043386">
    <property type="term" value="P:mycotoxin biosynthetic process"/>
    <property type="evidence" value="ECO:0007669"/>
    <property type="project" value="InterPro"/>
</dbReference>
<dbReference type="Gene3D" id="3.30.559.30">
    <property type="entry name" value="Nonribosomal peptide synthetase, condensation domain"/>
    <property type="match status" value="1"/>
</dbReference>
<dbReference type="OrthoDB" id="2548233at2759"/>
<dbReference type="Proteomes" id="UP000054144">
    <property type="component" value="Unassembled WGS sequence"/>
</dbReference>
<dbReference type="InterPro" id="IPR023213">
    <property type="entry name" value="CAT-like_dom_sf"/>
</dbReference>
<name>A0A0D7ABG9_9AGAR</name>
<accession>A0A0D7ABG9</accession>
<dbReference type="GO" id="GO:0016407">
    <property type="term" value="F:acetyltransferase activity"/>
    <property type="evidence" value="ECO:0007669"/>
    <property type="project" value="InterPro"/>
</dbReference>
<evidence type="ECO:0000256" key="2">
    <source>
        <dbReference type="ARBA" id="ARBA00022679"/>
    </source>
</evidence>
<reference evidence="3 4" key="1">
    <citation type="journal article" date="2015" name="Fungal Genet. Biol.">
        <title>Evolution of novel wood decay mechanisms in Agaricales revealed by the genome sequences of Fistulina hepatica and Cylindrobasidium torrendii.</title>
        <authorList>
            <person name="Floudas D."/>
            <person name="Held B.W."/>
            <person name="Riley R."/>
            <person name="Nagy L.G."/>
            <person name="Koehler G."/>
            <person name="Ransdell A.S."/>
            <person name="Younus H."/>
            <person name="Chow J."/>
            <person name="Chiniquy J."/>
            <person name="Lipzen A."/>
            <person name="Tritt A."/>
            <person name="Sun H."/>
            <person name="Haridas S."/>
            <person name="LaButti K."/>
            <person name="Ohm R.A."/>
            <person name="Kues U."/>
            <person name="Blanchette R.A."/>
            <person name="Grigoriev I.V."/>
            <person name="Minto R.E."/>
            <person name="Hibbett D.S."/>
        </authorList>
    </citation>
    <scope>NUCLEOTIDE SEQUENCE [LARGE SCALE GENOMIC DNA]</scope>
    <source>
        <strain evidence="3 4">ATCC 64428</strain>
    </source>
</reference>
<keyword evidence="4" id="KW-1185">Reference proteome</keyword>
<proteinExistence type="inferred from homology"/>
<dbReference type="PANTHER" id="PTHR42034:SF1">
    <property type="entry name" value="CONDENSATION DOMAIN-CONTAINING PROTEIN"/>
    <property type="match status" value="1"/>
</dbReference>
<dbReference type="InterPro" id="IPR009992">
    <property type="entry name" value="Tri3/Sat12/Sat16/Mac1"/>
</dbReference>
<gene>
    <name evidence="3" type="ORF">FISHEDRAFT_74298</name>
</gene>
<keyword evidence="2" id="KW-0808">Transferase</keyword>
<evidence type="ECO:0000313" key="4">
    <source>
        <dbReference type="Proteomes" id="UP000054144"/>
    </source>
</evidence>
<dbReference type="Pfam" id="PF07428">
    <property type="entry name" value="Tri3"/>
    <property type="match status" value="1"/>
</dbReference>
<sequence>MTSIDFSSFDYFQSTKPYEWRPDPAVAGRLVRRPAGAELIEDIWNFHNYGEQNLFVGVYASLASAVSADDLQNALRRAWTRVRFLNPLVASKILHNETGAILLYDAAKSEAEVDTWARATTFLHERTDDVTDLDALRYKIGQAHIPAADLEWQTELHLMPIAETKFGLLIRTSHVPFDGAGVKIVMTTVLQNLAERLTGVVRPALIWGTEGKNLLPAMSLIPRKVRPPVLDANGNVVEPDRAGEAIENPVWKEEYDGLLRDIIANAPHLHPFKSLVPGYDPSKIPPHNRRATFEFSTEETALIDSARILGPNDKLSFNHIALACVFLVTLIDNPPEKDSDSVFWVWLLNDVRNRLTHEYAADPLAYPGYALAESLLSVPVSVVQREEVITAATITKDDILKVAIEVRKGYKKQADMKALLSTTHALAEWFISAPPSPPHCGPLYSGDGKGALYLHPKYNSSKDPERPPVIVVDDFFLGLNKSDPGPFFRTMEWKGRLKLSADYNEHAVEPKVVDGWVQLWAKLLRLFAGIKQ</sequence>